<proteinExistence type="predicted"/>
<comment type="subcellular location">
    <subcellularLocation>
        <location evidence="1">Nucleus</location>
    </subcellularLocation>
</comment>
<feature type="transmembrane region" description="Helical" evidence="3">
    <location>
        <begin position="74"/>
        <end position="91"/>
    </location>
</feature>
<dbReference type="InterPro" id="IPR007219">
    <property type="entry name" value="XnlR_reg_dom"/>
</dbReference>
<sequence length="552" mass="62367">MANAIGPRERTFLEDETIYWKRRLVSVLPSQNQCDLLVSYFFENINWVYQVIHGPSFRAEYAALWAKDVADVDLIWLSLLFIIVCLSSMCMPGEMAEAVGFETADMEGLTRRWYLACRQALQAGGYDAKPTLTQIQVFLISQPYWYSTKSIETLNSHLGQAIRNAQALGLDKESPASITDCLEREMRHRVWWDLVTCDTFQSFCLSRPPLLQSHLSSVPFPSNCNDVDMTPTGINVRPLSEPTETSLHHFRARVFKVFNRLYINNCANLSSYSFVSAIDDEVTAITNEFPWYFDLPREGFVPPWERLPPNFSFLPWQYHLLHSCINIQRVRMYRPFLHPLPAGDSWARCVDAASSALAAYRAIRARDPRQLLRSHKTRSQAYQLVSSAVVIGTFLLVERPPDPALSRIRSDVEMIITDLRRLQGVAMVSDGLRVLHRILALYDARNSTKDSHVARERVAEAPTTLVPGIFSFFGGESSARKYLERCAIEYIMNDQSEGGYGSPGESGSAGPSEGFMWEALLDVSIWGESGDAFWAELDFSGEGGMGFDQRGG</sequence>
<name>A0AA38VF18_9PEZI</name>
<dbReference type="CDD" id="cd12148">
    <property type="entry name" value="fungal_TF_MHR"/>
    <property type="match status" value="1"/>
</dbReference>
<dbReference type="AlphaFoldDB" id="A0AA38VF18"/>
<comment type="caution">
    <text evidence="5">The sequence shown here is derived from an EMBL/GenBank/DDBJ whole genome shotgun (WGS) entry which is preliminary data.</text>
</comment>
<keyword evidence="3" id="KW-0812">Transmembrane</keyword>
<dbReference type="PANTHER" id="PTHR31001">
    <property type="entry name" value="UNCHARACTERIZED TRANSCRIPTIONAL REGULATORY PROTEIN"/>
    <property type="match status" value="1"/>
</dbReference>
<dbReference type="SMART" id="SM00906">
    <property type="entry name" value="Fungal_trans"/>
    <property type="match status" value="1"/>
</dbReference>
<dbReference type="Pfam" id="PF04082">
    <property type="entry name" value="Fungal_trans"/>
    <property type="match status" value="1"/>
</dbReference>
<dbReference type="GO" id="GO:0005634">
    <property type="term" value="C:nucleus"/>
    <property type="evidence" value="ECO:0007669"/>
    <property type="project" value="UniProtKB-SubCell"/>
</dbReference>
<evidence type="ECO:0000259" key="4">
    <source>
        <dbReference type="SMART" id="SM00906"/>
    </source>
</evidence>
<dbReference type="GO" id="GO:0003677">
    <property type="term" value="F:DNA binding"/>
    <property type="evidence" value="ECO:0007669"/>
    <property type="project" value="InterPro"/>
</dbReference>
<dbReference type="InterPro" id="IPR050613">
    <property type="entry name" value="Sec_Metabolite_Reg"/>
</dbReference>
<protein>
    <submittedName>
        <fullName evidence="5">Transcription factor</fullName>
    </submittedName>
</protein>
<feature type="domain" description="Xylanolytic transcriptional activator regulatory" evidence="4">
    <location>
        <begin position="154"/>
        <end position="227"/>
    </location>
</feature>
<evidence type="ECO:0000256" key="2">
    <source>
        <dbReference type="ARBA" id="ARBA00023242"/>
    </source>
</evidence>
<keyword evidence="2" id="KW-0539">Nucleus</keyword>
<dbReference type="EMBL" id="JANBVO010000014">
    <property type="protein sequence ID" value="KAJ9145455.1"/>
    <property type="molecule type" value="Genomic_DNA"/>
</dbReference>
<dbReference type="GO" id="GO:0006351">
    <property type="term" value="P:DNA-templated transcription"/>
    <property type="evidence" value="ECO:0007669"/>
    <property type="project" value="InterPro"/>
</dbReference>
<dbReference type="PANTHER" id="PTHR31001:SF87">
    <property type="entry name" value="COL-21"/>
    <property type="match status" value="1"/>
</dbReference>
<evidence type="ECO:0000313" key="5">
    <source>
        <dbReference type="EMBL" id="KAJ9145455.1"/>
    </source>
</evidence>
<dbReference type="Proteomes" id="UP001174694">
    <property type="component" value="Unassembled WGS sequence"/>
</dbReference>
<reference evidence="5" key="1">
    <citation type="submission" date="2022-07" db="EMBL/GenBank/DDBJ databases">
        <title>Fungi with potential for degradation of polypropylene.</title>
        <authorList>
            <person name="Gostincar C."/>
        </authorList>
    </citation>
    <scope>NUCLEOTIDE SEQUENCE</scope>
    <source>
        <strain evidence="5">EXF-13308</strain>
    </source>
</reference>
<evidence type="ECO:0000256" key="1">
    <source>
        <dbReference type="ARBA" id="ARBA00004123"/>
    </source>
</evidence>
<organism evidence="5 6">
    <name type="scientific">Pleurostoma richardsiae</name>
    <dbReference type="NCBI Taxonomy" id="41990"/>
    <lineage>
        <taxon>Eukaryota</taxon>
        <taxon>Fungi</taxon>
        <taxon>Dikarya</taxon>
        <taxon>Ascomycota</taxon>
        <taxon>Pezizomycotina</taxon>
        <taxon>Sordariomycetes</taxon>
        <taxon>Sordariomycetidae</taxon>
        <taxon>Calosphaeriales</taxon>
        <taxon>Pleurostomataceae</taxon>
        <taxon>Pleurostoma</taxon>
    </lineage>
</organism>
<gene>
    <name evidence="5" type="ORF">NKR23_g5440</name>
</gene>
<evidence type="ECO:0000256" key="3">
    <source>
        <dbReference type="SAM" id="Phobius"/>
    </source>
</evidence>
<evidence type="ECO:0000313" key="6">
    <source>
        <dbReference type="Proteomes" id="UP001174694"/>
    </source>
</evidence>
<accession>A0AA38VF18</accession>
<dbReference type="GO" id="GO:0008270">
    <property type="term" value="F:zinc ion binding"/>
    <property type="evidence" value="ECO:0007669"/>
    <property type="project" value="InterPro"/>
</dbReference>
<keyword evidence="3" id="KW-0472">Membrane</keyword>
<keyword evidence="6" id="KW-1185">Reference proteome</keyword>
<keyword evidence="3" id="KW-1133">Transmembrane helix</keyword>